<reference evidence="2 3" key="1">
    <citation type="submission" date="2019-08" db="EMBL/GenBank/DDBJ databases">
        <title>Seonamhaeicola sediminis sp. nov., isolated from marine sediment.</title>
        <authorList>
            <person name="Cao W.R."/>
        </authorList>
    </citation>
    <scope>NUCLEOTIDE SEQUENCE [LARGE SCALE GENOMIC DNA]</scope>
    <source>
        <strain evidence="2 3">1505</strain>
    </source>
</reference>
<protein>
    <recommendedName>
        <fullName evidence="1">SGNH hydrolase-type esterase domain-containing protein</fullName>
    </recommendedName>
</protein>
<dbReference type="InterPro" id="IPR013830">
    <property type="entry name" value="SGNH_hydro"/>
</dbReference>
<evidence type="ECO:0000313" key="3">
    <source>
        <dbReference type="Proteomes" id="UP000321080"/>
    </source>
</evidence>
<dbReference type="InterPro" id="IPR051532">
    <property type="entry name" value="Ester_Hydrolysis_Enzymes"/>
</dbReference>
<organism evidence="2 3">
    <name type="scientific">Seonamhaeicola maritimus</name>
    <dbReference type="NCBI Taxonomy" id="2591822"/>
    <lineage>
        <taxon>Bacteria</taxon>
        <taxon>Pseudomonadati</taxon>
        <taxon>Bacteroidota</taxon>
        <taxon>Flavobacteriia</taxon>
        <taxon>Flavobacteriales</taxon>
        <taxon>Flavobacteriaceae</taxon>
    </lineage>
</organism>
<dbReference type="InterPro" id="IPR036514">
    <property type="entry name" value="SGNH_hydro_sf"/>
</dbReference>
<dbReference type="OrthoDB" id="9794725at2"/>
<dbReference type="PANTHER" id="PTHR30383">
    <property type="entry name" value="THIOESTERASE 1/PROTEASE 1/LYSOPHOSPHOLIPASE L1"/>
    <property type="match status" value="1"/>
</dbReference>
<evidence type="ECO:0000259" key="1">
    <source>
        <dbReference type="Pfam" id="PF13472"/>
    </source>
</evidence>
<proteinExistence type="predicted"/>
<dbReference type="RefSeq" id="WP_147769993.1">
    <property type="nucleotide sequence ID" value="NZ_VRKQ01000024.1"/>
</dbReference>
<comment type="caution">
    <text evidence="2">The sequence shown here is derived from an EMBL/GenBank/DDBJ whole genome shotgun (WGS) entry which is preliminary data.</text>
</comment>
<gene>
    <name evidence="2" type="ORF">FUA22_17985</name>
</gene>
<dbReference type="Gene3D" id="3.40.50.1110">
    <property type="entry name" value="SGNH hydrolase"/>
    <property type="match status" value="1"/>
</dbReference>
<name>A0A5C7GD16_9FLAO</name>
<dbReference type="AlphaFoldDB" id="A0A5C7GD16"/>
<feature type="domain" description="SGNH hydrolase-type esterase" evidence="1">
    <location>
        <begin position="8"/>
        <end position="169"/>
    </location>
</feature>
<sequence>MSLKKLACVGDSITFGYEIPEENKWTKLLEEKLKIEVLNFGINGDTTNGMLSRFNKVLEEHPTHILITGGTNDLWYGLKDEEIVANINAMVRHAKHENIECFVGIPIPFLNLNEPNLVDEDYAECVRSFQARLIKFCRLKELPYIDFSKGMKKQHFMNDGLHPNILGQEIMVNSAEKVLKNWF</sequence>
<accession>A0A5C7GD16</accession>
<evidence type="ECO:0000313" key="2">
    <source>
        <dbReference type="EMBL" id="TXG34509.1"/>
    </source>
</evidence>
<dbReference type="EMBL" id="VRKQ01000024">
    <property type="protein sequence ID" value="TXG34509.1"/>
    <property type="molecule type" value="Genomic_DNA"/>
</dbReference>
<keyword evidence="3" id="KW-1185">Reference proteome</keyword>
<dbReference type="SUPFAM" id="SSF52266">
    <property type="entry name" value="SGNH hydrolase"/>
    <property type="match status" value="1"/>
</dbReference>
<dbReference type="GO" id="GO:0004622">
    <property type="term" value="F:phosphatidylcholine lysophospholipase activity"/>
    <property type="evidence" value="ECO:0007669"/>
    <property type="project" value="TreeGrafter"/>
</dbReference>
<dbReference type="Pfam" id="PF13472">
    <property type="entry name" value="Lipase_GDSL_2"/>
    <property type="match status" value="1"/>
</dbReference>
<dbReference type="Proteomes" id="UP000321080">
    <property type="component" value="Unassembled WGS sequence"/>
</dbReference>
<dbReference type="PANTHER" id="PTHR30383:SF5">
    <property type="entry name" value="SGNH HYDROLASE-TYPE ESTERASE DOMAIN-CONTAINING PROTEIN"/>
    <property type="match status" value="1"/>
</dbReference>